<keyword evidence="2" id="KW-1185">Reference proteome</keyword>
<dbReference type="AlphaFoldDB" id="A0A9Q1HHP4"/>
<dbReference type="Proteomes" id="UP001152320">
    <property type="component" value="Chromosome 3"/>
</dbReference>
<evidence type="ECO:0000313" key="1">
    <source>
        <dbReference type="EMBL" id="KAJ8045253.1"/>
    </source>
</evidence>
<sequence>MFLSYKKAFLHEVPEKDRETFSIVNDVDVYPSDELYKKAYKLWKFVVERTGRYPVVIDGDELAAYPDILLPKYFRKIGVPFRDSYLRWDDSQDVIRTWKTSYEAIVACAQNGWITQAAFSDSFAPSLKLPPKREELSEDIRYCADVSMPYYRAMYKHRLKP</sequence>
<dbReference type="PANTHER" id="PTHR48312">
    <property type="match status" value="1"/>
</dbReference>
<accession>A0A9Q1HHP4</accession>
<dbReference type="PANTHER" id="PTHR48312:SF1">
    <property type="entry name" value="SULFOTRANSFERASE"/>
    <property type="match status" value="1"/>
</dbReference>
<organism evidence="1 2">
    <name type="scientific">Holothuria leucospilota</name>
    <name type="common">Black long sea cucumber</name>
    <name type="synonym">Mertensiothuria leucospilota</name>
    <dbReference type="NCBI Taxonomy" id="206669"/>
    <lineage>
        <taxon>Eukaryota</taxon>
        <taxon>Metazoa</taxon>
        <taxon>Echinodermata</taxon>
        <taxon>Eleutherozoa</taxon>
        <taxon>Echinozoa</taxon>
        <taxon>Holothuroidea</taxon>
        <taxon>Aspidochirotacea</taxon>
        <taxon>Aspidochirotida</taxon>
        <taxon>Holothuriidae</taxon>
        <taxon>Holothuria</taxon>
    </lineage>
</organism>
<evidence type="ECO:0000313" key="2">
    <source>
        <dbReference type="Proteomes" id="UP001152320"/>
    </source>
</evidence>
<reference evidence="1" key="1">
    <citation type="submission" date="2021-10" db="EMBL/GenBank/DDBJ databases">
        <title>Tropical sea cucumber genome reveals ecological adaptation and Cuvierian tubules defense mechanism.</title>
        <authorList>
            <person name="Chen T."/>
        </authorList>
    </citation>
    <scope>NUCLEOTIDE SEQUENCE</scope>
    <source>
        <strain evidence="1">Nanhai2018</strain>
        <tissue evidence="1">Muscle</tissue>
    </source>
</reference>
<proteinExistence type="predicted"/>
<gene>
    <name evidence="1" type="ORF">HOLleu_08223</name>
</gene>
<protein>
    <submittedName>
        <fullName evidence="1">Uncharacterized protein</fullName>
    </submittedName>
</protein>
<dbReference type="OrthoDB" id="416710at2759"/>
<dbReference type="EMBL" id="JAIZAY010000003">
    <property type="protein sequence ID" value="KAJ8045253.1"/>
    <property type="molecule type" value="Genomic_DNA"/>
</dbReference>
<name>A0A9Q1HHP4_HOLLE</name>
<comment type="caution">
    <text evidence="1">The sequence shown here is derived from an EMBL/GenBank/DDBJ whole genome shotgun (WGS) entry which is preliminary data.</text>
</comment>